<dbReference type="InterPro" id="IPR010730">
    <property type="entry name" value="HET"/>
</dbReference>
<organism evidence="3 4">
    <name type="scientific">Coniosporium apollinis (strain CBS 100218)</name>
    <name type="common">Rock-inhabiting black yeast</name>
    <dbReference type="NCBI Taxonomy" id="1168221"/>
    <lineage>
        <taxon>Eukaryota</taxon>
        <taxon>Fungi</taxon>
        <taxon>Dikarya</taxon>
        <taxon>Ascomycota</taxon>
        <taxon>Pezizomycotina</taxon>
        <taxon>Dothideomycetes</taxon>
        <taxon>Dothideomycetes incertae sedis</taxon>
        <taxon>Coniosporium</taxon>
    </lineage>
</organism>
<dbReference type="GO" id="GO:0005634">
    <property type="term" value="C:nucleus"/>
    <property type="evidence" value="ECO:0007669"/>
    <property type="project" value="TreeGrafter"/>
</dbReference>
<proteinExistence type="predicted"/>
<feature type="region of interest" description="Disordered" evidence="1">
    <location>
        <begin position="31"/>
        <end position="101"/>
    </location>
</feature>
<evidence type="ECO:0000313" key="4">
    <source>
        <dbReference type="Proteomes" id="UP000016924"/>
    </source>
</evidence>
<name>R7YNI8_CONA1</name>
<dbReference type="RefSeq" id="XP_007778802.1">
    <property type="nucleotide sequence ID" value="XM_007780612.1"/>
</dbReference>
<dbReference type="EMBL" id="JH767563">
    <property type="protein sequence ID" value="EON63485.1"/>
    <property type="molecule type" value="Genomic_DNA"/>
</dbReference>
<dbReference type="GO" id="GO:0000432">
    <property type="term" value="P:positive regulation of transcription from RNA polymerase II promoter by glucose"/>
    <property type="evidence" value="ECO:0007669"/>
    <property type="project" value="TreeGrafter"/>
</dbReference>
<feature type="domain" description="Heterokaryon incompatibility" evidence="2">
    <location>
        <begin position="502"/>
        <end position="665"/>
    </location>
</feature>
<feature type="region of interest" description="Disordered" evidence="1">
    <location>
        <begin position="194"/>
        <end position="236"/>
    </location>
</feature>
<dbReference type="GeneID" id="19900024"/>
<dbReference type="GO" id="GO:0043565">
    <property type="term" value="F:sequence-specific DNA binding"/>
    <property type="evidence" value="ECO:0007669"/>
    <property type="project" value="TreeGrafter"/>
</dbReference>
<dbReference type="AlphaFoldDB" id="R7YNI8"/>
<dbReference type="HOGENOM" id="CLU_372545_0_0_1"/>
<feature type="compositionally biased region" description="Basic and acidic residues" evidence="1">
    <location>
        <begin position="194"/>
        <end position="204"/>
    </location>
</feature>
<gene>
    <name evidence="3" type="ORF">W97_02713</name>
</gene>
<dbReference type="OrthoDB" id="5391991at2759"/>
<evidence type="ECO:0000259" key="2">
    <source>
        <dbReference type="Pfam" id="PF06985"/>
    </source>
</evidence>
<keyword evidence="4" id="KW-1185">Reference proteome</keyword>
<reference evidence="4" key="1">
    <citation type="submission" date="2012-06" db="EMBL/GenBank/DDBJ databases">
        <title>The genome sequence of Coniosporium apollinis CBS 100218.</title>
        <authorList>
            <consortium name="The Broad Institute Genome Sequencing Platform"/>
            <person name="Cuomo C."/>
            <person name="Gorbushina A."/>
            <person name="Noack S."/>
            <person name="Walker B."/>
            <person name="Young S.K."/>
            <person name="Zeng Q."/>
            <person name="Gargeya S."/>
            <person name="Fitzgerald M."/>
            <person name="Haas B."/>
            <person name="Abouelleil A."/>
            <person name="Alvarado L."/>
            <person name="Arachchi H.M."/>
            <person name="Berlin A.M."/>
            <person name="Chapman S.B."/>
            <person name="Goldberg J."/>
            <person name="Griggs A."/>
            <person name="Gujja S."/>
            <person name="Hansen M."/>
            <person name="Howarth C."/>
            <person name="Imamovic A."/>
            <person name="Larimer J."/>
            <person name="McCowan C."/>
            <person name="Montmayeur A."/>
            <person name="Murphy C."/>
            <person name="Neiman D."/>
            <person name="Pearson M."/>
            <person name="Priest M."/>
            <person name="Roberts A."/>
            <person name="Saif S."/>
            <person name="Shea T."/>
            <person name="Sisk P."/>
            <person name="Sykes S."/>
            <person name="Wortman J."/>
            <person name="Nusbaum C."/>
            <person name="Birren B."/>
        </authorList>
    </citation>
    <scope>NUCLEOTIDE SEQUENCE [LARGE SCALE GENOMIC DNA]</scope>
    <source>
        <strain evidence="4">CBS 100218</strain>
    </source>
</reference>
<feature type="compositionally biased region" description="Acidic residues" evidence="1">
    <location>
        <begin position="317"/>
        <end position="328"/>
    </location>
</feature>
<dbReference type="PANTHER" id="PTHR28164">
    <property type="entry name" value="PROTEIN STB3"/>
    <property type="match status" value="1"/>
</dbReference>
<dbReference type="InterPro" id="IPR018818">
    <property type="entry name" value="Stb3"/>
</dbReference>
<dbReference type="eggNOG" id="ENOG502QW7S">
    <property type="taxonomic scope" value="Eukaryota"/>
</dbReference>
<evidence type="ECO:0000313" key="3">
    <source>
        <dbReference type="EMBL" id="EON63485.1"/>
    </source>
</evidence>
<dbReference type="Pfam" id="PF10330">
    <property type="entry name" value="Stb3"/>
    <property type="match status" value="1"/>
</dbReference>
<feature type="region of interest" description="Disordered" evidence="1">
    <location>
        <begin position="291"/>
        <end position="328"/>
    </location>
</feature>
<dbReference type="Proteomes" id="UP000016924">
    <property type="component" value="Unassembled WGS sequence"/>
</dbReference>
<dbReference type="STRING" id="1168221.R7YNI8"/>
<sequence>MAFTTKPISNIAMAFAAEKAGNTVEMPHARGDGAQEAFTGPSGAPPAKHLTGPLPTPPNSISPTLPPHALRAGHPPRTSPPVIHLDSDTELQDAPDHHRPQALSSAALSGLEAAGAITPAMLARDHLPDILLAHGPIAIRHVLAYLTQSVPGFSRIAPAKARRLVVSALESRGGGGKAGDVEFEKVGWGRWDARIRGQPPRERSQQASGAGMALVEEEPRQLSGLSPPDSGIEVGSYAFSHGSELRIPRRRDDRRGILYGSSWAGESMMSSHDIDEEMSDMNMAEHEADKMSLDGDNDGESVSSSSAAPEEPPLPLDMDDQDEATDEEDWASIGAEALRRGSMPSGRPGMYARKDYNFLSRHSTALAKSAPRYQHRPSPVTYQRPPQLQRVVSGPGALGIGGRASSTSSCSRFASLNGVTEGFTLDMGMGMGGPQNSQEREAVEALLRMGSINSVLNRLEPYGYRPLGSANTIRLLEIEPGDFQDHVVCHVHYVDLETSPRYEALSYTWADSDGDATLRKHVSLTDDRVERPGSIKGEHRELALLAITANCDMALRRLRSTSERRTVWIDAICINQRGNEEKSVQVQMVSCIYVSAEGVLAYIGEHSYDSEFLFNELEDIYDFSVFNDLLMGEATLPWQLNGSYFDSLMKLLSRPWFERIWTLQEATIQEKVEILCGASKLPLSCLTSEVYKLQEERHLAPWRMAWYHPYVFGKCERESLIPWTSFNARGAAALQIHATRFSGSAA</sequence>
<feature type="compositionally biased region" description="Pro residues" evidence="1">
    <location>
        <begin position="54"/>
        <end position="66"/>
    </location>
</feature>
<protein>
    <recommendedName>
        <fullName evidence="2">Heterokaryon incompatibility domain-containing protein</fullName>
    </recommendedName>
</protein>
<dbReference type="Pfam" id="PF06985">
    <property type="entry name" value="HET"/>
    <property type="match status" value="1"/>
</dbReference>
<dbReference type="PANTHER" id="PTHR28164:SF1">
    <property type="entry name" value="PROTEIN STB3"/>
    <property type="match status" value="1"/>
</dbReference>
<evidence type="ECO:0000256" key="1">
    <source>
        <dbReference type="SAM" id="MobiDB-lite"/>
    </source>
</evidence>
<accession>R7YNI8</accession>